<evidence type="ECO:0000259" key="1">
    <source>
        <dbReference type="Pfam" id="PF05239"/>
    </source>
</evidence>
<dbReference type="InterPro" id="IPR011033">
    <property type="entry name" value="PRC_barrel-like_sf"/>
</dbReference>
<dbReference type="Pfam" id="PF05239">
    <property type="entry name" value="PRC"/>
    <property type="match status" value="2"/>
</dbReference>
<protein>
    <submittedName>
        <fullName evidence="2">Uncharacterized protein YrrD, contains PRC-barrel domain</fullName>
    </submittedName>
</protein>
<dbReference type="EMBL" id="FUXM01000013">
    <property type="protein sequence ID" value="SJZ93859.1"/>
    <property type="molecule type" value="Genomic_DNA"/>
</dbReference>
<sequence>MEKNLCRGRHLTGLPVYNPQGEMLGRVRQLAVDEEGQLRALATAEDNWYTWEQLLDLREDGLVVAGEALPDCMVACPNWLEQPLYDRQKQEIGLVGDLVLDKSSGKLAGIELARSIFDDLWQGRTEIPWQQLTWENGQLIWLESEKAGQTMNEA</sequence>
<keyword evidence="3" id="KW-1185">Reference proteome</keyword>
<dbReference type="AlphaFoldDB" id="A0A1T4PR25"/>
<gene>
    <name evidence="2" type="ORF">SAMN02745885_01369</name>
</gene>
<dbReference type="RefSeq" id="WP_078665443.1">
    <property type="nucleotide sequence ID" value="NZ_FUXM01000013.1"/>
</dbReference>
<dbReference type="Gene3D" id="2.30.30.240">
    <property type="entry name" value="PRC-barrel domain"/>
    <property type="match status" value="1"/>
</dbReference>
<feature type="domain" description="PRC-barrel" evidence="1">
    <location>
        <begin position="9"/>
        <end position="48"/>
    </location>
</feature>
<accession>A0A1T4PR25</accession>
<reference evidence="3" key="1">
    <citation type="submission" date="2017-02" db="EMBL/GenBank/DDBJ databases">
        <authorList>
            <person name="Varghese N."/>
            <person name="Submissions S."/>
        </authorList>
    </citation>
    <scope>NUCLEOTIDE SEQUENCE [LARGE SCALE GENOMIC DNA]</scope>
    <source>
        <strain evidence="3">DSM 16521</strain>
    </source>
</reference>
<dbReference type="Proteomes" id="UP000189933">
    <property type="component" value="Unassembled WGS sequence"/>
</dbReference>
<proteinExistence type="predicted"/>
<dbReference type="InterPro" id="IPR027275">
    <property type="entry name" value="PRC-brl_dom"/>
</dbReference>
<name>A0A1T4PR25_9FIRM</name>
<feature type="domain" description="PRC-barrel" evidence="1">
    <location>
        <begin position="76"/>
        <end position="130"/>
    </location>
</feature>
<organism evidence="2 3">
    <name type="scientific">Carboxydocella sporoproducens DSM 16521</name>
    <dbReference type="NCBI Taxonomy" id="1121270"/>
    <lineage>
        <taxon>Bacteria</taxon>
        <taxon>Bacillati</taxon>
        <taxon>Bacillota</taxon>
        <taxon>Clostridia</taxon>
        <taxon>Eubacteriales</taxon>
        <taxon>Clostridiales Family XVI. Incertae Sedis</taxon>
        <taxon>Carboxydocella</taxon>
    </lineage>
</organism>
<evidence type="ECO:0000313" key="2">
    <source>
        <dbReference type="EMBL" id="SJZ93859.1"/>
    </source>
</evidence>
<evidence type="ECO:0000313" key="3">
    <source>
        <dbReference type="Proteomes" id="UP000189933"/>
    </source>
</evidence>
<dbReference type="SUPFAM" id="SSF50346">
    <property type="entry name" value="PRC-barrel domain"/>
    <property type="match status" value="2"/>
</dbReference>